<proteinExistence type="predicted"/>
<dbReference type="EMBL" id="CAJNIZ010019047">
    <property type="protein sequence ID" value="CAE7420352.1"/>
    <property type="molecule type" value="Genomic_DNA"/>
</dbReference>
<reference evidence="2" key="1">
    <citation type="submission" date="2021-02" db="EMBL/GenBank/DDBJ databases">
        <authorList>
            <person name="Dougan E. K."/>
            <person name="Rhodes N."/>
            <person name="Thang M."/>
            <person name="Chan C."/>
        </authorList>
    </citation>
    <scope>NUCLEOTIDE SEQUENCE</scope>
</reference>
<dbReference type="AlphaFoldDB" id="A0A812R5A9"/>
<feature type="non-terminal residue" evidence="2">
    <location>
        <position position="1"/>
    </location>
</feature>
<evidence type="ECO:0000313" key="2">
    <source>
        <dbReference type="EMBL" id="CAE7420352.1"/>
    </source>
</evidence>
<comment type="caution">
    <text evidence="2">The sequence shown here is derived from an EMBL/GenBank/DDBJ whole genome shotgun (WGS) entry which is preliminary data.</text>
</comment>
<keyword evidence="3" id="KW-1185">Reference proteome</keyword>
<feature type="compositionally biased region" description="Basic and acidic residues" evidence="1">
    <location>
        <begin position="64"/>
        <end position="80"/>
    </location>
</feature>
<feature type="non-terminal residue" evidence="2">
    <location>
        <position position="152"/>
    </location>
</feature>
<gene>
    <name evidence="2" type="ORF">SPIL2461_LOCUS10340</name>
</gene>
<accession>A0A812R5A9</accession>
<evidence type="ECO:0000313" key="3">
    <source>
        <dbReference type="Proteomes" id="UP000649617"/>
    </source>
</evidence>
<name>A0A812R5A9_SYMPI</name>
<protein>
    <submittedName>
        <fullName evidence="2">Uncharacterized protein</fullName>
    </submittedName>
</protein>
<dbReference type="OrthoDB" id="2015280at2759"/>
<sequence length="152" mass="16086">EFFTTDLAGKMPSPSSGLPLATWLEGLPVLAGQSISGQCKDCGPLLSIKRFTAPAASTTRLRQPQHEASKAEDLPQERASPDQLPSIRVEPPSLQPPWWSNLYYATLLLTAGALSLGAVQEWRGGSAGCQSDSPMNHNPDEVTSAVAYAPAG</sequence>
<organism evidence="2 3">
    <name type="scientific">Symbiodinium pilosum</name>
    <name type="common">Dinoflagellate</name>
    <dbReference type="NCBI Taxonomy" id="2952"/>
    <lineage>
        <taxon>Eukaryota</taxon>
        <taxon>Sar</taxon>
        <taxon>Alveolata</taxon>
        <taxon>Dinophyceae</taxon>
        <taxon>Suessiales</taxon>
        <taxon>Symbiodiniaceae</taxon>
        <taxon>Symbiodinium</taxon>
    </lineage>
</organism>
<dbReference type="Proteomes" id="UP000649617">
    <property type="component" value="Unassembled WGS sequence"/>
</dbReference>
<evidence type="ECO:0000256" key="1">
    <source>
        <dbReference type="SAM" id="MobiDB-lite"/>
    </source>
</evidence>
<feature type="region of interest" description="Disordered" evidence="1">
    <location>
        <begin position="56"/>
        <end position="91"/>
    </location>
</feature>